<accession>A0A6I4W6Q3</accession>
<dbReference type="SUPFAM" id="SSF48452">
    <property type="entry name" value="TPR-like"/>
    <property type="match status" value="3"/>
</dbReference>
<dbReference type="InterPro" id="IPR011990">
    <property type="entry name" value="TPR-like_helical_dom_sf"/>
</dbReference>
<keyword evidence="2" id="KW-1185">Reference proteome</keyword>
<protein>
    <recommendedName>
        <fullName evidence="3">Tetratricopeptide repeat protein</fullName>
    </recommendedName>
</protein>
<sequence length="896" mass="95268">MSEEHVRDLMGRAFALPYGEARTVLTEEALRRAEETGDAALTFQVRMELGQAYQSGGEPIKTFTTFTRALADFDRAPGELDDSAEQRLLWQFKWIVHSLTLFPEVPLDRTRAVLADMERRYTLGGHSLHAVYARRARVAMHLGDADDAAHWYAKWNAAPRDGLSDCEGCDPTGKAAYLAWRGRDADALAVAAPVLSAELDCTEQPQTMLTALLPIYLRTGRLDEARTAHLRAYRLIRTKISELGEIADHVEFCARTGNEVRGLEIVQRHLPWLDRAPSPFDAMRFAAASALLLGRMAGAGHGGQTVARRPGEDRPIAAVAAELAAQATELAALFDARNGTSAQGDRVRELLAAEPVVEHLPLLAAQGRRTVRPPAPSAPDLADVTEPGAALDRAEDAWRRDDVPTALAAWRRFDALVGDVNPDGNPPDVTPLDAARRADGRGVEAIASGDPEAAVAAWTRAAELYAAAGDLERHHAASSRVGGLHEMLGRLDVAFPLLTAAVEYLSAHAVKPGRAVGARLRLATAHVAAGDPAAALAVLAGAVPGDASDTALIAILRGRILAGTGDQDAAVAEWRAARAAAREAEIPGLRAEASLLLGATLAQLGHLRPDGHEERFAAALDALDEAVEHAGDALTRTSAHAERGDLLLSRERPADAAPDLAEAVAGYTALGDTEHATRARIALASAYYGADRHLEAAEVAEQAAADVTALDDREAERRCRLLVAHARRELGEEQAADAFADLAELARADGDPHGTAYLLEQSAEILTAHDRDDAAAGRFTAAADTYVVAGDPYGAVRTLRRAALCHWWDADGDAALATLTRARAALTDLPADNAAALTWETALVDYDGARILAGLGRVPEALASVEAAIAGFTELGEPEAAAHAARLRDDLRSSFD</sequence>
<evidence type="ECO:0000313" key="1">
    <source>
        <dbReference type="EMBL" id="MXQ64400.1"/>
    </source>
</evidence>
<comment type="caution">
    <text evidence="1">The sequence shown here is derived from an EMBL/GenBank/DDBJ whole genome shotgun (WGS) entry which is preliminary data.</text>
</comment>
<dbReference type="OrthoDB" id="56388at2"/>
<evidence type="ECO:0008006" key="3">
    <source>
        <dbReference type="Google" id="ProtNLM"/>
    </source>
</evidence>
<dbReference type="Gene3D" id="1.25.40.10">
    <property type="entry name" value="Tetratricopeptide repeat domain"/>
    <property type="match status" value="3"/>
</dbReference>
<gene>
    <name evidence="1" type="ORF">GQ466_10155</name>
</gene>
<dbReference type="AlphaFoldDB" id="A0A6I4W6Q3"/>
<dbReference type="EMBL" id="WUTW01000002">
    <property type="protein sequence ID" value="MXQ64400.1"/>
    <property type="molecule type" value="Genomic_DNA"/>
</dbReference>
<dbReference type="RefSeq" id="WP_161102635.1">
    <property type="nucleotide sequence ID" value="NZ_JBHLYI010000013.1"/>
</dbReference>
<dbReference type="Proteomes" id="UP000431901">
    <property type="component" value="Unassembled WGS sequence"/>
</dbReference>
<name>A0A6I4W6Q3_9ACTN</name>
<proteinExistence type="predicted"/>
<organism evidence="1 2">
    <name type="scientific">Actinomadura rayongensis</name>
    <dbReference type="NCBI Taxonomy" id="1429076"/>
    <lineage>
        <taxon>Bacteria</taxon>
        <taxon>Bacillati</taxon>
        <taxon>Actinomycetota</taxon>
        <taxon>Actinomycetes</taxon>
        <taxon>Streptosporangiales</taxon>
        <taxon>Thermomonosporaceae</taxon>
        <taxon>Actinomadura</taxon>
    </lineage>
</organism>
<reference evidence="1 2" key="1">
    <citation type="submission" date="2019-12" db="EMBL/GenBank/DDBJ databases">
        <title>Nocardia macrotermitis sp. nov. and Nocardia aurantia sp. nov., isolated from the gut of the fungus growing-termite Macrotermes natalensis.</title>
        <authorList>
            <person name="Christine B."/>
            <person name="Rene B."/>
        </authorList>
    </citation>
    <scope>NUCLEOTIDE SEQUENCE [LARGE SCALE GENOMIC DNA]</scope>
    <source>
        <strain evidence="1 2">DSM 102126</strain>
    </source>
</reference>
<evidence type="ECO:0000313" key="2">
    <source>
        <dbReference type="Proteomes" id="UP000431901"/>
    </source>
</evidence>